<dbReference type="Gene3D" id="3.30.930.10">
    <property type="entry name" value="Bira Bifunctional Protein, Domain 2"/>
    <property type="match status" value="1"/>
</dbReference>
<evidence type="ECO:0000259" key="2">
    <source>
        <dbReference type="PROSITE" id="PS51733"/>
    </source>
</evidence>
<sequence length="246" mass="26529">MSWTFEIHEELSSTSDLCKAYAEKKSLNNIAVQALRQTQGRGTRGRQWSDPGGNVAISFLLRPKNFSEFLTAVPFLTAVAVHDAISVLCGTLLAPAALQLKWPNDVLLQQRKVSGILIETSAPQEGGDDAWVVIGVGVNVRSAPVIPGRTLAALSELGAVFDPCVLGRHIGACLEARYAAWEQGGFALIRDAWLKLAHPVGLRLAVRRGENYIEGEFSGLDMMGRLLLTRSNGETIPVVTGEILLG</sequence>
<keyword evidence="1 3" id="KW-0436">Ligase</keyword>
<accession>A0ABQ0QKJ5</accession>
<keyword evidence="4" id="KW-1185">Reference proteome</keyword>
<name>A0ABQ0QKJ5_9PROT</name>
<gene>
    <name evidence="3" type="ORF">AA106556_1676</name>
</gene>
<dbReference type="InterPro" id="IPR045864">
    <property type="entry name" value="aa-tRNA-synth_II/BPL/LPL"/>
</dbReference>
<comment type="caution">
    <text evidence="3">The sequence shown here is derived from an EMBL/GenBank/DDBJ whole genome shotgun (WGS) entry which is preliminary data.</text>
</comment>
<dbReference type="InterPro" id="IPR004408">
    <property type="entry name" value="Biotin_CoA_COase_ligase"/>
</dbReference>
<reference evidence="3" key="1">
    <citation type="submission" date="2013-04" db="EMBL/GenBank/DDBJ databases">
        <title>The genome sequencing project of 58 acetic acid bacteria.</title>
        <authorList>
            <person name="Okamoto-Kainuma A."/>
            <person name="Ishikawa M."/>
            <person name="Umino S."/>
            <person name="Koizumi Y."/>
            <person name="Shiwa Y."/>
            <person name="Yoshikawa H."/>
            <person name="Matsutani M."/>
            <person name="Matsushita K."/>
        </authorList>
    </citation>
    <scope>NUCLEOTIDE SEQUENCE</scope>
    <source>
        <strain evidence="3">NBRC 106556</strain>
    </source>
</reference>
<dbReference type="PANTHER" id="PTHR12835:SF5">
    <property type="entry name" value="BIOTIN--PROTEIN LIGASE"/>
    <property type="match status" value="1"/>
</dbReference>
<dbReference type="Pfam" id="PF03099">
    <property type="entry name" value="BPL_LplA_LipB"/>
    <property type="match status" value="1"/>
</dbReference>
<dbReference type="PANTHER" id="PTHR12835">
    <property type="entry name" value="BIOTIN PROTEIN LIGASE"/>
    <property type="match status" value="1"/>
</dbReference>
<dbReference type="InterPro" id="IPR004143">
    <property type="entry name" value="BPL_LPL_catalytic"/>
</dbReference>
<dbReference type="PROSITE" id="PS51733">
    <property type="entry name" value="BPL_LPL_CATALYTIC"/>
    <property type="match status" value="1"/>
</dbReference>
<protein>
    <submittedName>
        <fullName evidence="3">Biotin--acetyl-CoA-carboxylase ligase</fullName>
    </submittedName>
</protein>
<dbReference type="NCBIfam" id="TIGR00121">
    <property type="entry name" value="birA_ligase"/>
    <property type="match status" value="1"/>
</dbReference>
<dbReference type="CDD" id="cd16442">
    <property type="entry name" value="BPL"/>
    <property type="match status" value="1"/>
</dbReference>
<dbReference type="Proteomes" id="UP001062443">
    <property type="component" value="Unassembled WGS sequence"/>
</dbReference>
<organism evidence="3 4">
    <name type="scientific">Neokomagataea tanensis NBRC 106556</name>
    <dbReference type="NCBI Taxonomy" id="1223519"/>
    <lineage>
        <taxon>Bacteria</taxon>
        <taxon>Pseudomonadati</taxon>
        <taxon>Pseudomonadota</taxon>
        <taxon>Alphaproteobacteria</taxon>
        <taxon>Acetobacterales</taxon>
        <taxon>Acetobacteraceae</taxon>
        <taxon>Neokomagataea</taxon>
    </lineage>
</organism>
<evidence type="ECO:0000256" key="1">
    <source>
        <dbReference type="ARBA" id="ARBA00022598"/>
    </source>
</evidence>
<dbReference type="GO" id="GO:0016874">
    <property type="term" value="F:ligase activity"/>
    <property type="evidence" value="ECO:0007669"/>
    <property type="project" value="UniProtKB-KW"/>
</dbReference>
<evidence type="ECO:0000313" key="4">
    <source>
        <dbReference type="Proteomes" id="UP001062443"/>
    </source>
</evidence>
<dbReference type="RefSeq" id="WP_068172298.1">
    <property type="nucleotide sequence ID" value="NZ_BAQB01000022.1"/>
</dbReference>
<dbReference type="SUPFAM" id="SSF55681">
    <property type="entry name" value="Class II aaRS and biotin synthetases"/>
    <property type="match status" value="1"/>
</dbReference>
<proteinExistence type="predicted"/>
<dbReference type="EMBL" id="BAQB01000022">
    <property type="protein sequence ID" value="GBR48064.1"/>
    <property type="molecule type" value="Genomic_DNA"/>
</dbReference>
<evidence type="ECO:0000313" key="3">
    <source>
        <dbReference type="EMBL" id="GBR48064.1"/>
    </source>
</evidence>
<feature type="domain" description="BPL/LPL catalytic" evidence="2">
    <location>
        <begin position="1"/>
        <end position="182"/>
    </location>
</feature>